<dbReference type="EMBL" id="JBHUGZ010000003">
    <property type="protein sequence ID" value="MFD1982410.1"/>
    <property type="molecule type" value="Genomic_DNA"/>
</dbReference>
<evidence type="ECO:0000313" key="2">
    <source>
        <dbReference type="Proteomes" id="UP001597405"/>
    </source>
</evidence>
<dbReference type="Proteomes" id="UP001597405">
    <property type="component" value="Unassembled WGS sequence"/>
</dbReference>
<evidence type="ECO:0000313" key="1">
    <source>
        <dbReference type="EMBL" id="MFD1982410.1"/>
    </source>
</evidence>
<sequence>MLARAPFTEVEIEDVGTYRLPSMWQWHRIKRVKRADRGVAILAFGCGMTVRQFRKLPADKQALVEHAHLVLSSPSNC</sequence>
<gene>
    <name evidence="1" type="ORF">ACFSOZ_06850</name>
</gene>
<accession>A0ABW4U7K5</accession>
<protein>
    <submittedName>
        <fullName evidence="1">Uncharacterized protein</fullName>
    </submittedName>
</protein>
<keyword evidence="2" id="KW-1185">Reference proteome</keyword>
<organism evidence="1 2">
    <name type="scientific">Mesorhizobium newzealandense</name>
    <dbReference type="NCBI Taxonomy" id="1300302"/>
    <lineage>
        <taxon>Bacteria</taxon>
        <taxon>Pseudomonadati</taxon>
        <taxon>Pseudomonadota</taxon>
        <taxon>Alphaproteobacteria</taxon>
        <taxon>Hyphomicrobiales</taxon>
        <taxon>Phyllobacteriaceae</taxon>
        <taxon>Mesorhizobium</taxon>
    </lineage>
</organism>
<proteinExistence type="predicted"/>
<name>A0ABW4U7K5_9HYPH</name>
<comment type="caution">
    <text evidence="1">The sequence shown here is derived from an EMBL/GenBank/DDBJ whole genome shotgun (WGS) entry which is preliminary data.</text>
</comment>
<reference evidence="2" key="1">
    <citation type="journal article" date="2019" name="Int. J. Syst. Evol. Microbiol.">
        <title>The Global Catalogue of Microorganisms (GCM) 10K type strain sequencing project: providing services to taxonomists for standard genome sequencing and annotation.</title>
        <authorList>
            <consortium name="The Broad Institute Genomics Platform"/>
            <consortium name="The Broad Institute Genome Sequencing Center for Infectious Disease"/>
            <person name="Wu L."/>
            <person name="Ma J."/>
        </authorList>
    </citation>
    <scope>NUCLEOTIDE SEQUENCE [LARGE SCALE GENOMIC DNA]</scope>
    <source>
        <strain evidence="2">CGMCC 1.16225</strain>
    </source>
</reference>
<dbReference type="RefSeq" id="WP_379095135.1">
    <property type="nucleotide sequence ID" value="NZ_JBHUGZ010000003.1"/>
</dbReference>